<comment type="caution">
    <text evidence="1">The sequence shown here is derived from an EMBL/GenBank/DDBJ whole genome shotgun (WGS) entry which is preliminary data.</text>
</comment>
<proteinExistence type="predicted"/>
<accession>A0A7W9FZC8</accession>
<organism evidence="1 2">
    <name type="scientific">Nonomuraea jabiensis</name>
    <dbReference type="NCBI Taxonomy" id="882448"/>
    <lineage>
        <taxon>Bacteria</taxon>
        <taxon>Bacillati</taxon>
        <taxon>Actinomycetota</taxon>
        <taxon>Actinomycetes</taxon>
        <taxon>Streptosporangiales</taxon>
        <taxon>Streptosporangiaceae</taxon>
        <taxon>Nonomuraea</taxon>
    </lineage>
</organism>
<gene>
    <name evidence="1" type="ORF">HD596_001094</name>
</gene>
<evidence type="ECO:0000313" key="1">
    <source>
        <dbReference type="EMBL" id="MBB5774338.1"/>
    </source>
</evidence>
<protein>
    <submittedName>
        <fullName evidence="1">Uncharacterized protein</fullName>
    </submittedName>
</protein>
<name>A0A7W9FZC8_9ACTN</name>
<sequence>MSAQKPRKKVVRRVEDLRDALIKTTDDLPWCRASAR</sequence>
<reference evidence="1 2" key="1">
    <citation type="submission" date="2020-08" db="EMBL/GenBank/DDBJ databases">
        <title>Sequencing the genomes of 1000 actinobacteria strains.</title>
        <authorList>
            <person name="Klenk H.-P."/>
        </authorList>
    </citation>
    <scope>NUCLEOTIDE SEQUENCE [LARGE SCALE GENOMIC DNA]</scope>
    <source>
        <strain evidence="1 2">DSM 45507</strain>
    </source>
</reference>
<dbReference type="AlphaFoldDB" id="A0A7W9FZC8"/>
<keyword evidence="2" id="KW-1185">Reference proteome</keyword>
<dbReference type="Proteomes" id="UP000579153">
    <property type="component" value="Unassembled WGS sequence"/>
</dbReference>
<dbReference type="EMBL" id="JACHMB010000001">
    <property type="protein sequence ID" value="MBB5774338.1"/>
    <property type="molecule type" value="Genomic_DNA"/>
</dbReference>
<evidence type="ECO:0000313" key="2">
    <source>
        <dbReference type="Proteomes" id="UP000579153"/>
    </source>
</evidence>